<accession>A0AA35WP69</accession>
<reference evidence="2" key="1">
    <citation type="submission" date="2023-03" db="EMBL/GenBank/DDBJ databases">
        <authorList>
            <person name="Steffen K."/>
            <person name="Cardenas P."/>
        </authorList>
    </citation>
    <scope>NUCLEOTIDE SEQUENCE</scope>
</reference>
<evidence type="ECO:0000313" key="2">
    <source>
        <dbReference type="EMBL" id="CAI8021595.1"/>
    </source>
</evidence>
<feature type="compositionally biased region" description="Basic and acidic residues" evidence="1">
    <location>
        <begin position="36"/>
        <end position="49"/>
    </location>
</feature>
<comment type="caution">
    <text evidence="2">The sequence shown here is derived from an EMBL/GenBank/DDBJ whole genome shotgun (WGS) entry which is preliminary data.</text>
</comment>
<evidence type="ECO:0000256" key="1">
    <source>
        <dbReference type="SAM" id="MobiDB-lite"/>
    </source>
</evidence>
<keyword evidence="3" id="KW-1185">Reference proteome</keyword>
<dbReference type="Proteomes" id="UP001174909">
    <property type="component" value="Unassembled WGS sequence"/>
</dbReference>
<feature type="region of interest" description="Disordered" evidence="1">
    <location>
        <begin position="1"/>
        <end position="49"/>
    </location>
</feature>
<dbReference type="EMBL" id="CASHTH010001909">
    <property type="protein sequence ID" value="CAI8021595.1"/>
    <property type="molecule type" value="Genomic_DNA"/>
</dbReference>
<gene>
    <name evidence="2" type="ORF">GBAR_LOCUS12795</name>
</gene>
<organism evidence="2 3">
    <name type="scientific">Geodia barretti</name>
    <name type="common">Barrett's horny sponge</name>
    <dbReference type="NCBI Taxonomy" id="519541"/>
    <lineage>
        <taxon>Eukaryota</taxon>
        <taxon>Metazoa</taxon>
        <taxon>Porifera</taxon>
        <taxon>Demospongiae</taxon>
        <taxon>Heteroscleromorpha</taxon>
        <taxon>Tetractinellida</taxon>
        <taxon>Astrophorina</taxon>
        <taxon>Geodiidae</taxon>
        <taxon>Geodia</taxon>
    </lineage>
</organism>
<proteinExistence type="predicted"/>
<protein>
    <submittedName>
        <fullName evidence="2">Uncharacterized protein</fullName>
    </submittedName>
</protein>
<name>A0AA35WP69_GEOBA</name>
<sequence>MDVPRGVGRGSNSGDGRQDRRRRPQRGSGGNVGDFGHGREGRGRRPFRGDVGDVAVVKVSMQNMPIWRMSVHGVTTNVVEAEEGSAEANAAMPAIGRVSGSLRRIFGN</sequence>
<evidence type="ECO:0000313" key="3">
    <source>
        <dbReference type="Proteomes" id="UP001174909"/>
    </source>
</evidence>
<dbReference type="AlphaFoldDB" id="A0AA35WP69"/>